<dbReference type="EMBL" id="MT074470">
    <property type="protein sequence ID" value="QIO02179.1"/>
    <property type="molecule type" value="Genomic_DNA"/>
</dbReference>
<keyword evidence="2" id="KW-1185">Reference proteome</keyword>
<evidence type="ECO:0000313" key="1">
    <source>
        <dbReference type="EMBL" id="QIO02179.1"/>
    </source>
</evidence>
<dbReference type="Proteomes" id="UP000501407">
    <property type="component" value="Segment"/>
</dbReference>
<proteinExistence type="predicted"/>
<reference evidence="1 2" key="1">
    <citation type="submission" date="2020-02" db="EMBL/GenBank/DDBJ databases">
        <authorList>
            <person name="Olsen N.S."/>
            <person name="Forero-Junco L."/>
            <person name="Kot W."/>
            <person name="Hansen L.H."/>
        </authorList>
    </citation>
    <scope>NUCLEOTIDE SEQUENCE [LARGE SCALE GENOMIC DNA]</scope>
</reference>
<protein>
    <submittedName>
        <fullName evidence="1">Uncharacterized protein</fullName>
    </submittedName>
</protein>
<name>A0A6G8RLE0_9CAUD</name>
<evidence type="ECO:0000313" key="2">
    <source>
        <dbReference type="Proteomes" id="UP000501407"/>
    </source>
</evidence>
<sequence>MMPTLIRKIYLDKNYLESKIEVFTAQKIFEDGETRYYLKPDLYLPGSNLNCDITQMDGTIIRWELASQEDSCNHLSL</sequence>
<gene>
    <name evidence="1" type="ORF">heyday_31</name>
</gene>
<accession>A0A6G8RLE0</accession>
<organism evidence="1 2">
    <name type="scientific">Salmonella phage heyday</name>
    <dbReference type="NCBI Taxonomy" id="2713301"/>
    <lineage>
        <taxon>Viruses</taxon>
        <taxon>Duplodnaviria</taxon>
        <taxon>Heunggongvirae</taxon>
        <taxon>Uroviricota</taxon>
        <taxon>Caudoviricetes</taxon>
        <taxon>Pantevenvirales</taxon>
        <taxon>Ackermannviridae</taxon>
        <taxon>Cvivirinae</taxon>
        <taxon>Kuttervirus</taxon>
        <taxon>Kuttervirus heyday</taxon>
    </lineage>
</organism>